<gene>
    <name evidence="1" type="primary">AIM41</name>
    <name evidence="2" type="ORF">Agabi119p4_1830</name>
</gene>
<dbReference type="Gene3D" id="1.10.1510.10">
    <property type="entry name" value="Uncharacterised protein YqeY/AIM41 PF09424, N-terminal domain"/>
    <property type="match status" value="1"/>
</dbReference>
<proteinExistence type="inferred from homology"/>
<dbReference type="GO" id="GO:0005739">
    <property type="term" value="C:mitochondrion"/>
    <property type="evidence" value="ECO:0007669"/>
    <property type="project" value="UniProtKB-SubCell"/>
</dbReference>
<dbReference type="InterPro" id="IPR019004">
    <property type="entry name" value="YqeY/Aim41"/>
</dbReference>
<protein>
    <recommendedName>
        <fullName evidence="1">Altered inheritance of mitochondria protein 41</fullName>
    </recommendedName>
</protein>
<dbReference type="AlphaFoldDB" id="A0A8H7F899"/>
<evidence type="ECO:0000256" key="1">
    <source>
        <dbReference type="RuleBase" id="RU365099"/>
    </source>
</evidence>
<dbReference type="SUPFAM" id="SSF89095">
    <property type="entry name" value="GatB/YqeY motif"/>
    <property type="match status" value="1"/>
</dbReference>
<dbReference type="Proteomes" id="UP000629468">
    <property type="component" value="Unassembled WGS sequence"/>
</dbReference>
<dbReference type="GO" id="GO:0016884">
    <property type="term" value="F:carbon-nitrogen ligase activity, with glutamine as amido-N-donor"/>
    <property type="evidence" value="ECO:0007669"/>
    <property type="project" value="UniProtKB-UniRule"/>
</dbReference>
<dbReference type="InterPro" id="IPR003789">
    <property type="entry name" value="Asn/Gln_tRNA_amidoTrase-B-like"/>
</dbReference>
<dbReference type="Pfam" id="PF09424">
    <property type="entry name" value="YqeY"/>
    <property type="match status" value="1"/>
</dbReference>
<sequence>MLPTCRAFRFLNGSHVNFPKHSRAFSASLPVPQDLRVRIMNDIKLALKSKDSMTATTLRSILADIQAADKSHKDSKIGEPAIRAFIARGISKRHDAASQYDQARRLDLASKERQEAEILQRMLPPALSDSQIDQILKQIIDSLPPSANRPSLGQVFKAFYAQVDKSLVRPDVLKQRAQAALSISHTSTASTS</sequence>
<dbReference type="EMBL" id="JABXXO010000003">
    <property type="protein sequence ID" value="KAF7782454.1"/>
    <property type="molecule type" value="Genomic_DNA"/>
</dbReference>
<name>A0A8H7F899_AGABI</name>
<dbReference type="InterPro" id="IPR042184">
    <property type="entry name" value="YqeY/Aim41_N"/>
</dbReference>
<comment type="similarity">
    <text evidence="1">Belongs to the AIM41 family.</text>
</comment>
<reference evidence="2 3" key="1">
    <citation type="journal article" name="Sci. Rep.">
        <title>Telomere-to-telomere assembled and centromere annotated genomes of the two main subspecies of the button mushroom Agaricus bisporus reveal especially polymorphic chromosome ends.</title>
        <authorList>
            <person name="Sonnenberg A.S.M."/>
            <person name="Sedaghat-Telgerd N."/>
            <person name="Lavrijssen B."/>
            <person name="Ohm R.A."/>
            <person name="Hendrickx P.M."/>
            <person name="Scholtmeijer K."/>
            <person name="Baars J.J.P."/>
            <person name="van Peer A."/>
        </authorList>
    </citation>
    <scope>NUCLEOTIDE SEQUENCE [LARGE SCALE GENOMIC DNA]</scope>
    <source>
        <strain evidence="2 3">H119_p4</strain>
    </source>
</reference>
<evidence type="ECO:0000313" key="3">
    <source>
        <dbReference type="Proteomes" id="UP000629468"/>
    </source>
</evidence>
<keyword evidence="1" id="KW-0496">Mitochondrion</keyword>
<dbReference type="PANTHER" id="PTHR28055">
    <property type="entry name" value="ALTERED INHERITANCE OF MITOCHONDRIA PROTEIN 41, MITOCHONDRIAL"/>
    <property type="match status" value="1"/>
</dbReference>
<dbReference type="PANTHER" id="PTHR28055:SF1">
    <property type="entry name" value="ALTERED INHERITANCE OF MITOCHONDRIA PROTEIN 41, MITOCHONDRIAL"/>
    <property type="match status" value="1"/>
</dbReference>
<comment type="caution">
    <text evidence="2">The sequence shown here is derived from an EMBL/GenBank/DDBJ whole genome shotgun (WGS) entry which is preliminary data.</text>
</comment>
<comment type="subcellular location">
    <subcellularLocation>
        <location evidence="1">Mitochondrion</location>
    </subcellularLocation>
</comment>
<evidence type="ECO:0000313" key="2">
    <source>
        <dbReference type="EMBL" id="KAF7782454.1"/>
    </source>
</evidence>
<organism evidence="2 3">
    <name type="scientific">Agaricus bisporus var. burnettii</name>
    <dbReference type="NCBI Taxonomy" id="192524"/>
    <lineage>
        <taxon>Eukaryota</taxon>
        <taxon>Fungi</taxon>
        <taxon>Dikarya</taxon>
        <taxon>Basidiomycota</taxon>
        <taxon>Agaricomycotina</taxon>
        <taxon>Agaricomycetes</taxon>
        <taxon>Agaricomycetidae</taxon>
        <taxon>Agaricales</taxon>
        <taxon>Agaricineae</taxon>
        <taxon>Agaricaceae</taxon>
        <taxon>Agaricus</taxon>
    </lineage>
</organism>
<accession>A0A8H7F899</accession>